<evidence type="ECO:0000256" key="3">
    <source>
        <dbReference type="SAM" id="MobiDB-lite"/>
    </source>
</evidence>
<dbReference type="AlphaFoldDB" id="A0A4R9FSZ6"/>
<feature type="region of interest" description="Disordered" evidence="3">
    <location>
        <begin position="450"/>
        <end position="475"/>
    </location>
</feature>
<feature type="compositionally biased region" description="Gly residues" evidence="3">
    <location>
        <begin position="453"/>
        <end position="475"/>
    </location>
</feature>
<dbReference type="InterPro" id="IPR001763">
    <property type="entry name" value="Rhodanese-like_dom"/>
</dbReference>
<proteinExistence type="predicted"/>
<protein>
    <submittedName>
        <fullName evidence="5">Sulfurtransferase</fullName>
    </submittedName>
</protein>
<name>A0A4R9FSZ6_9LEPT</name>
<dbReference type="SMART" id="SM00450">
    <property type="entry name" value="RHOD"/>
    <property type="match status" value="1"/>
</dbReference>
<dbReference type="Proteomes" id="UP000297453">
    <property type="component" value="Unassembled WGS sequence"/>
</dbReference>
<dbReference type="InterPro" id="IPR045078">
    <property type="entry name" value="TST/MPST-like"/>
</dbReference>
<keyword evidence="6" id="KW-1185">Reference proteome</keyword>
<dbReference type="PROSITE" id="PS50206">
    <property type="entry name" value="RHODANESE_3"/>
    <property type="match status" value="1"/>
</dbReference>
<dbReference type="CDD" id="cd01449">
    <property type="entry name" value="TST_Repeat_2"/>
    <property type="match status" value="1"/>
</dbReference>
<accession>A0A4R9FSZ6</accession>
<dbReference type="EMBL" id="RQEP01000016">
    <property type="protein sequence ID" value="TGK01723.1"/>
    <property type="molecule type" value="Genomic_DNA"/>
</dbReference>
<dbReference type="SUPFAM" id="SSF52821">
    <property type="entry name" value="Rhodanese/Cell cycle control phosphatase"/>
    <property type="match status" value="1"/>
</dbReference>
<organism evidence="5 6">
    <name type="scientific">Leptospira semungkisensis</name>
    <dbReference type="NCBI Taxonomy" id="2484985"/>
    <lineage>
        <taxon>Bacteria</taxon>
        <taxon>Pseudomonadati</taxon>
        <taxon>Spirochaetota</taxon>
        <taxon>Spirochaetia</taxon>
        <taxon>Leptospirales</taxon>
        <taxon>Leptospiraceae</taxon>
        <taxon>Leptospira</taxon>
    </lineage>
</organism>
<comment type="caution">
    <text evidence="5">The sequence shown here is derived from an EMBL/GenBank/DDBJ whole genome shotgun (WGS) entry which is preliminary data.</text>
</comment>
<dbReference type="PANTHER" id="PTHR11364:SF27">
    <property type="entry name" value="SULFURTRANSFERASE"/>
    <property type="match status" value="1"/>
</dbReference>
<dbReference type="Pfam" id="PF00581">
    <property type="entry name" value="Rhodanese"/>
    <property type="match status" value="1"/>
</dbReference>
<evidence type="ECO:0000313" key="6">
    <source>
        <dbReference type="Proteomes" id="UP000297453"/>
    </source>
</evidence>
<gene>
    <name evidence="5" type="ORF">EHO59_11390</name>
</gene>
<dbReference type="Gene3D" id="3.40.250.10">
    <property type="entry name" value="Rhodanese-like domain"/>
    <property type="match status" value="1"/>
</dbReference>
<dbReference type="GO" id="GO:0004792">
    <property type="term" value="F:thiosulfate-cyanide sulfurtransferase activity"/>
    <property type="evidence" value="ECO:0007669"/>
    <property type="project" value="TreeGrafter"/>
</dbReference>
<sequence length="475" mass="50956">MRWALFVLPILYSGCRNAPEYITLPEKFALLTPVHVFNTEQLVSISKDDYSLNTYGLITATTLESWRSNWKSNRPSGISGKLVILQISGGTFSGSYIRPETDVKVYQASSASSDYTFYGQTRFNGVLDTETIVPEGKNIDGFLKFFGINPANDLIVLAQDIASDGNLMLTLRAWYTLYYWGVDKTHLAVLNGSVSSKIASGDLTGGFSFSVPSSSGAGKIGDLHRDHTIIQATLADVFNAVQGITEPTFENSTAVPEGGVFLLDARTPAEYDGTGTTSGPSNYTCNNTPNCYTSYEGHINGAKNIPFTSFVDSNKEFLSKSTLAALLSSNGFTEGQTIITYCRTNVRSAITGFATFAILGYPTRFYDGSWVEWGTLAYDGDQAWSNLSANSPWRTDRSIITNSITYNVGKSGLTDDNIANLNTYFTPARSFAKGTNEIITEDKKYLVNSASSGSGGRSGGGNTGGGGGGGNPCGG</sequence>
<dbReference type="PANTHER" id="PTHR11364">
    <property type="entry name" value="THIOSULFATE SULFERTANSFERASE"/>
    <property type="match status" value="1"/>
</dbReference>
<evidence type="ECO:0000256" key="1">
    <source>
        <dbReference type="ARBA" id="ARBA00022679"/>
    </source>
</evidence>
<dbReference type="OrthoDB" id="9770030at2"/>
<evidence type="ECO:0000313" key="5">
    <source>
        <dbReference type="EMBL" id="TGK01723.1"/>
    </source>
</evidence>
<keyword evidence="2" id="KW-0677">Repeat</keyword>
<evidence type="ECO:0000256" key="2">
    <source>
        <dbReference type="ARBA" id="ARBA00022737"/>
    </source>
</evidence>
<evidence type="ECO:0000259" key="4">
    <source>
        <dbReference type="PROSITE" id="PS50206"/>
    </source>
</evidence>
<reference evidence="5" key="1">
    <citation type="journal article" date="2019" name="PLoS Negl. Trop. Dis.">
        <title>Revisiting the worldwide diversity of Leptospira species in the environment.</title>
        <authorList>
            <person name="Vincent A.T."/>
            <person name="Schiettekatte O."/>
            <person name="Bourhy P."/>
            <person name="Veyrier F.J."/>
            <person name="Picardeau M."/>
        </authorList>
    </citation>
    <scope>NUCLEOTIDE SEQUENCE [LARGE SCALE GENOMIC DNA]</scope>
    <source>
        <strain evidence="5">SSS9</strain>
    </source>
</reference>
<feature type="domain" description="Rhodanese" evidence="4">
    <location>
        <begin position="256"/>
        <end position="382"/>
    </location>
</feature>
<keyword evidence="1 5" id="KW-0808">Transferase</keyword>
<dbReference type="InterPro" id="IPR036873">
    <property type="entry name" value="Rhodanese-like_dom_sf"/>
</dbReference>